<dbReference type="OrthoDB" id="5513072at2"/>
<dbReference type="RefSeq" id="WP_067415568.1">
    <property type="nucleotide sequence ID" value="NZ_LNTY01000033.1"/>
</dbReference>
<dbReference type="Proteomes" id="UP000070529">
    <property type="component" value="Unassembled WGS sequence"/>
</dbReference>
<dbReference type="EMBL" id="LNTY01000033">
    <property type="protein sequence ID" value="KXF81901.1"/>
    <property type="molecule type" value="Genomic_DNA"/>
</dbReference>
<dbReference type="PANTHER" id="PTHR43431:SF7">
    <property type="entry name" value="OXIDOREDUCTASE, SHORT CHAIN DEHYDROGENASE_REDUCTASE FAMILY (AFU_ORTHOLOGUE AFUA_5G14000)"/>
    <property type="match status" value="1"/>
</dbReference>
<dbReference type="STRING" id="294935.ATN88_20695"/>
<evidence type="ECO:0000313" key="2">
    <source>
        <dbReference type="Proteomes" id="UP000070529"/>
    </source>
</evidence>
<organism evidence="1 2">
    <name type="scientific">Enterovibrio coralii</name>
    <dbReference type="NCBI Taxonomy" id="294935"/>
    <lineage>
        <taxon>Bacteria</taxon>
        <taxon>Pseudomonadati</taxon>
        <taxon>Pseudomonadota</taxon>
        <taxon>Gammaproteobacteria</taxon>
        <taxon>Vibrionales</taxon>
        <taxon>Vibrionaceae</taxon>
        <taxon>Enterovibrio</taxon>
    </lineage>
</organism>
<proteinExistence type="predicted"/>
<dbReference type="PANTHER" id="PTHR43431">
    <property type="entry name" value="OXIDOREDUCTASE, SHORT CHAIN DEHYDROGENASE/REDUCTASE FAMILY (AFU_ORTHOLOGUE AFUA_5G14000)"/>
    <property type="match status" value="1"/>
</dbReference>
<reference evidence="1 2" key="1">
    <citation type="submission" date="2015-11" db="EMBL/GenBank/DDBJ databases">
        <title>Genomic Taxonomy of the Vibrionaceae.</title>
        <authorList>
            <person name="Gomez-Gil B."/>
            <person name="Enciso-Ibarra J."/>
        </authorList>
    </citation>
    <scope>NUCLEOTIDE SEQUENCE [LARGE SCALE GENOMIC DNA]</scope>
    <source>
        <strain evidence="1 2">CAIM 912</strain>
    </source>
</reference>
<comment type="caution">
    <text evidence="1">The sequence shown here is derived from an EMBL/GenBank/DDBJ whole genome shotgun (WGS) entry which is preliminary data.</text>
</comment>
<gene>
    <name evidence="1" type="ORF">ATN88_20695</name>
</gene>
<protein>
    <submittedName>
        <fullName evidence="1">Short-chain dehydrogenase</fullName>
    </submittedName>
</protein>
<evidence type="ECO:0000313" key="1">
    <source>
        <dbReference type="EMBL" id="KXF81901.1"/>
    </source>
</evidence>
<dbReference type="SUPFAM" id="SSF51735">
    <property type="entry name" value="NAD(P)-binding Rossmann-fold domains"/>
    <property type="match status" value="1"/>
</dbReference>
<dbReference type="Pfam" id="PF00106">
    <property type="entry name" value="adh_short"/>
    <property type="match status" value="1"/>
</dbReference>
<dbReference type="InterPro" id="IPR002347">
    <property type="entry name" value="SDR_fam"/>
</dbReference>
<dbReference type="AlphaFoldDB" id="A0A135I8X7"/>
<keyword evidence="2" id="KW-1185">Reference proteome</keyword>
<dbReference type="Gene3D" id="3.40.50.720">
    <property type="entry name" value="NAD(P)-binding Rossmann-like Domain"/>
    <property type="match status" value="1"/>
</dbReference>
<sequence length="224" mass="24732">MHIAKDKPLAVIAGYGEGLGEALKHCFEEDGYHVITLSRRKSDILADTTNAQEVNDAFDRIQREYGTPDVVVCNTALLTIDGFLTTTAERFENTWRASVLSTFNIAQAVLPAMLSAGKGSLLVTGATAGIRGSKNFSAFSSAKFALRGLVQSLAREFQPKNIHIAHIIIDGILWSQKSRERFPALVEENAIQPQDAANMYLFLAKQPKSAWTQEIDIRPYNETF</sequence>
<name>A0A135I8X7_9GAMM</name>
<dbReference type="PRINTS" id="PR00081">
    <property type="entry name" value="GDHRDH"/>
</dbReference>
<dbReference type="InterPro" id="IPR036291">
    <property type="entry name" value="NAD(P)-bd_dom_sf"/>
</dbReference>
<accession>A0A135I8X7</accession>